<dbReference type="EMBL" id="CASHSV030000615">
    <property type="protein sequence ID" value="CAJ2671767.1"/>
    <property type="molecule type" value="Genomic_DNA"/>
</dbReference>
<evidence type="ECO:0000313" key="1">
    <source>
        <dbReference type="EMBL" id="CAJ2671767.1"/>
    </source>
</evidence>
<keyword evidence="2" id="KW-1185">Reference proteome</keyword>
<reference evidence="1" key="1">
    <citation type="submission" date="2023-10" db="EMBL/GenBank/DDBJ databases">
        <authorList>
            <person name="Rodriguez Cubillos JULIANA M."/>
            <person name="De Vega J."/>
        </authorList>
    </citation>
    <scope>NUCLEOTIDE SEQUENCE</scope>
</reference>
<evidence type="ECO:0000313" key="2">
    <source>
        <dbReference type="Proteomes" id="UP001177021"/>
    </source>
</evidence>
<sequence>MIQFQRTFFFTNTTSSPTLRNCMFQLRSLHNPLISPHLPSLVNLTTNAVQHRNCFSFRSFSVTNFNTLKSVTSISGFGLPFRVNGVGRSLRYLSAVPEKKSKWKKPVKSVAVRGKDKKDASSGESVDKNVKNVELEKSSLSEEIKSDKQDSKINNVKKTKKKKPPSKKKDFQLRSLHNPLISPHLPSLVNLTTNAVQHRNCFSFRSFSVTNFNTLKSVTSISGFGLPFRVNGVGRSLRYLSAVPEKKSKWKKPVKAVAVRGKDKKDVSSGESVDKNVKNVELEKSSLSEEIKSDKQDSKINNVKKTKKKKPPSKKKDVKTSAATNSTNSSKAVGEEVSKKSPSKGKKKTNVKESSAVSTSKEIQDGSASTRSKKKDVNFSQVDLEKPLGNFTGKPLYPPTGKSVMVVESAMKAKVIQRYLGDMYEVLPSYGHVRDLAARSGSVRPDDDFSMVWEVPSSAWTQLKSINLALSGGFGLPFRVNGVGRSLRYLSAVPEKKSKWKKPVKAVAVRGKDKKDASSGESVDKNVKNVELEKSSLSEEIKSDKQDSKINNVKKTKKKKPPSKKKDFQLRSLHNPLISPHLPSLVNLTTNAVQHRNCFSFRSFSVTNFNTLKSVTSISGFGLPFRVNGVGRSLRYLSAVPEKKSKWKKPVKSVAVRGKDKKDASSGESVDKNVKNVELEKSSLSEEIKSDKQDSKINNVKKTKKKKPPISTQVVTQSLNLAALTLAREFNYQRRSTPGFGLPFRVNGVGRSLRYLSAVPEKKSKWKKPVKSVAVRGKDKKDASSGESVDKNVKNVELEKSSLSEEIKSDKQDSKINNVKKTKKKKPPISTQVVTQSLNLAALTLAREFNYQRRSTPGFGLPFRVNGVGRSLRYLSAVPEKKSKWKKPVKAVAVRGKDKKDASSGESVDKNVKNVELEKSSLSEEIKSDKQDSKINNVKKTKKKKPPISTQVVTQSLNLAALTLAREFNYQRRSTPGFGLPFRVNGVGRSLRYLSAVPEKKSKWKKPVKSVAVRGKDKKDASSGESVDKNVKNVELEKSSLSEEIKSDKQDSKINNVKKTKKKKPPSKKKDFQLRSLHNPLISPHLPSLVNLTTNAVQHRNCFSFRSFSVTNFNTLKSVTSISGFGLPFRVNGVGRSLRYLSAVPEKKSKWKKLVKAVAVRGKDKKDVSSGESVDKNVKNVELEKSSLSEEIKSDKQDSKINNVKKTKKKKPPSKKKDVKTSAATDSTNSSKAVGEEVSKKSPSKGKKKTNVKESSAVSTSKEIQDGSASTRSKKKDVNSSQVDLEKPLGNFTGKPLYPPTGKSVMVVESAMKAKVIQRYLGDMYEVLPSYGHVRDLAARSGSVRPDDDFSMVWEVPSSAWTQLKSINLALSGGFGLPFRVNGVGRSLRYLSAVPEKKSKWKKPVKAVAVRGKDKKDASSGESVDKNVKNVELEKSSLSEEIKSDKQDSKINNVKKTKKKKPPSKKKDVKTSAATDSTNSSKAVGEEVSKKSPSKGKKKTNVKESSAVSTSKEIQDGSASTRSKKKDVNSSQVDLEKPLGNFTGKPLYPPTGKSVMVVESATKAKVIQRYLGDMYEVLPSYGHVRDLAARSGSVRPDDDFSMVWEVPSSAWTQLKSINLALSGSLHNPLISPHLPSLVNLTTNAVQHRNCFSFRSFSVTNFNTLKSVTSISGFGLPFRVNGVGRSLRYLSAVPEKKSKWKKPVKAVAVRGKDKKDASSGESVDKNVKNVELEKSSLSEEIKSDKQDSKINNVKKTKKKKPPISTQVVTQSLNLAALTLAREFNYQRRSTPGFGLPFRVNGVGRSLRYLSAVPEKKSKWKKPVKAVAVRGKDKKDASSGESVDKNVKNVELEKSSLSEEIKSDKQDSKINNVKKTKKKKPPISTQVVTQSLNLAALTLAREFNYQRRSTPGFGLPFRVNGVGRSLRYLSAVPEKKSKWKKPVKAVAVRGKDKKDASSGESVDKNVKNVELEKSSLSEEIKSDKQDSKINNVKKTKKKKPPISTQVVTQSLNLAALTLAREFNYQRRSTPGFGLPFRVNGVGRSLRYLSAVPEKKSKWKKPVKAVAVRGKDKKDASSGESVDKNVKNVELEKSSLSEEIKSDKQDSKINNVKKTKKKKPPISTQVVTQSLNLAALTLAREFNYQRRSTPGFGLPFRVNGVGRSLRYLSAVPEKKSKWKKPVKAVAVRGKDKKDASSGESVDKNVKNVELEKSSLSEEIKSDKQDSRINNVKKTKKKKPPSKKKDVKTSAATDSTNSSKAVGEEVSKKSPSKGKKKTNVKESSAVSTSKEIQDGSASTRSKKKDVNSSQVDLEKPLGNFTGKPLYPPTGKSVMVVESATKAKVIQRYLGDMYEVLPSYGHVRDLAARSGSVRPDDDFSMVWEVPPSAWTQLKSINLALSGAENLIIASDPDREGEAIAWHIIEMLHQQGALRDNVFLARVVFHEITEQSIKTALQAPREIDVNLVHAYLARRALDYLIGFNISPLLWRKLPGCQSAGRVQSAALSLICDREMEIDQFKPKEYWTMEAKFDRKERISNKDVTFRGRLTHFDSNKLTQFSITSDGQARDIEGKVNSAEFQVISMKKNKVRRNPPTPYITSTLQQDAGNKLKFSASQTMKFQLRSLHNPLISPHLPSLVNLTTNAVQHRNCFSFRSFSVTNFNTLKSVTSISGFGLPFRVNGVGRSLRYLSAVPEKKSKWKKPVKAVAVRGKDKKDASSGESVDKNVKNVELEKSSLSEEIKSDKQDSKINNVKKTKKKKPPSKKKDVKTSAATDSTDSSKAVGEEVSKKSPSKGKKKTNVKESSAVSTSKEIQDGSASTRSKKKDVNSSQVDLEKPLGNFTGKPLYSPTGKSVMVVESATKAKVIQRYLGDMYEVLPSYGHVRDLAARSGSVRPDDDFSMVWEVPSSAWTQLKSINLALSGAENLIIASDPDREGEAIAWHIIEMLHQQGALRDNVFLARVVFHEITEQSIKTALQAPREIDVNLVHAYLARRALDYLIGFNISPLLWRKLPGCQSAGRVQSAALSLICDREMEID</sequence>
<dbReference type="Proteomes" id="UP001177021">
    <property type="component" value="Unassembled WGS sequence"/>
</dbReference>
<proteinExistence type="predicted"/>
<name>A0ACB0LQC5_TRIPR</name>
<gene>
    <name evidence="1" type="ORF">MILVUS5_LOCUS35529</name>
</gene>
<organism evidence="1 2">
    <name type="scientific">Trifolium pratense</name>
    <name type="common">Red clover</name>
    <dbReference type="NCBI Taxonomy" id="57577"/>
    <lineage>
        <taxon>Eukaryota</taxon>
        <taxon>Viridiplantae</taxon>
        <taxon>Streptophyta</taxon>
        <taxon>Embryophyta</taxon>
        <taxon>Tracheophyta</taxon>
        <taxon>Spermatophyta</taxon>
        <taxon>Magnoliopsida</taxon>
        <taxon>eudicotyledons</taxon>
        <taxon>Gunneridae</taxon>
        <taxon>Pentapetalae</taxon>
        <taxon>rosids</taxon>
        <taxon>fabids</taxon>
        <taxon>Fabales</taxon>
        <taxon>Fabaceae</taxon>
        <taxon>Papilionoideae</taxon>
        <taxon>50 kb inversion clade</taxon>
        <taxon>NPAAA clade</taxon>
        <taxon>Hologalegina</taxon>
        <taxon>IRL clade</taxon>
        <taxon>Trifolieae</taxon>
        <taxon>Trifolium</taxon>
    </lineage>
</organism>
<protein>
    <submittedName>
        <fullName evidence="1">Uncharacterized protein</fullName>
    </submittedName>
</protein>
<comment type="caution">
    <text evidence="1">The sequence shown here is derived from an EMBL/GenBank/DDBJ whole genome shotgun (WGS) entry which is preliminary data.</text>
</comment>
<accession>A0ACB0LQC5</accession>